<evidence type="ECO:0000313" key="1">
    <source>
        <dbReference type="EMBL" id="GHC52748.1"/>
    </source>
</evidence>
<sequence>MLGEKAGVGDPAFQRIHVREIGPVAMGPSGLGGAEQRVEGVGGGILGELGGGLGAKAKAGLALGCGEGGEDGLAVGALI</sequence>
<accession>A0A918TNG1</accession>
<gene>
    <name evidence="1" type="ORF">GCM10007315_14130</name>
</gene>
<proteinExistence type="predicted"/>
<reference evidence="1" key="2">
    <citation type="submission" date="2020-09" db="EMBL/GenBank/DDBJ databases">
        <authorList>
            <person name="Sun Q."/>
            <person name="Kim S."/>
        </authorList>
    </citation>
    <scope>NUCLEOTIDE SEQUENCE</scope>
    <source>
        <strain evidence="1">KCTC 23310</strain>
    </source>
</reference>
<dbReference type="EMBL" id="BMYJ01000004">
    <property type="protein sequence ID" value="GHC52748.1"/>
    <property type="molecule type" value="Genomic_DNA"/>
</dbReference>
<dbReference type="AlphaFoldDB" id="A0A918TNG1"/>
<comment type="caution">
    <text evidence="1">The sequence shown here is derived from an EMBL/GenBank/DDBJ whole genome shotgun (WGS) entry which is preliminary data.</text>
</comment>
<dbReference type="Proteomes" id="UP000638981">
    <property type="component" value="Unassembled WGS sequence"/>
</dbReference>
<name>A0A918TNG1_9RHOB</name>
<organism evidence="1 2">
    <name type="scientific">Neogemmobacter tilapiae</name>
    <dbReference type="NCBI Taxonomy" id="875041"/>
    <lineage>
        <taxon>Bacteria</taxon>
        <taxon>Pseudomonadati</taxon>
        <taxon>Pseudomonadota</taxon>
        <taxon>Alphaproteobacteria</taxon>
        <taxon>Rhodobacterales</taxon>
        <taxon>Paracoccaceae</taxon>
        <taxon>Neogemmobacter</taxon>
    </lineage>
</organism>
<protein>
    <submittedName>
        <fullName evidence="1">Uncharacterized protein</fullName>
    </submittedName>
</protein>
<reference evidence="1" key="1">
    <citation type="journal article" date="2014" name="Int. J. Syst. Evol. Microbiol.">
        <title>Complete genome sequence of Corynebacterium casei LMG S-19264T (=DSM 44701T), isolated from a smear-ripened cheese.</title>
        <authorList>
            <consortium name="US DOE Joint Genome Institute (JGI-PGF)"/>
            <person name="Walter F."/>
            <person name="Albersmeier A."/>
            <person name="Kalinowski J."/>
            <person name="Ruckert C."/>
        </authorList>
    </citation>
    <scope>NUCLEOTIDE SEQUENCE</scope>
    <source>
        <strain evidence="1">KCTC 23310</strain>
    </source>
</reference>
<evidence type="ECO:0000313" key="2">
    <source>
        <dbReference type="Proteomes" id="UP000638981"/>
    </source>
</evidence>
<keyword evidence="2" id="KW-1185">Reference proteome</keyword>